<dbReference type="AlphaFoldDB" id="A0A845G1W4"/>
<dbReference type="Gene3D" id="1.20.200.10">
    <property type="entry name" value="Fumarase/aspartase (Central domain)"/>
    <property type="match status" value="1"/>
</dbReference>
<accession>A0A845G1W4</accession>
<dbReference type="GO" id="GO:0016841">
    <property type="term" value="F:ammonia-lyase activity"/>
    <property type="evidence" value="ECO:0007669"/>
    <property type="project" value="InterPro"/>
</dbReference>
<gene>
    <name evidence="1" type="ORF">GTP91_07120</name>
</gene>
<dbReference type="InterPro" id="IPR024083">
    <property type="entry name" value="Fumarase/histidase_N"/>
</dbReference>
<dbReference type="InterPro" id="IPR001106">
    <property type="entry name" value="Aromatic_Lyase"/>
</dbReference>
<keyword evidence="1" id="KW-0456">Lyase</keyword>
<comment type="caution">
    <text evidence="1">The sequence shown here is derived from an EMBL/GenBank/DDBJ whole genome shotgun (WGS) entry which is preliminary data.</text>
</comment>
<dbReference type="SUPFAM" id="SSF48557">
    <property type="entry name" value="L-aspartase-like"/>
    <property type="match status" value="1"/>
</dbReference>
<evidence type="ECO:0000313" key="2">
    <source>
        <dbReference type="Proteomes" id="UP000470302"/>
    </source>
</evidence>
<dbReference type="Proteomes" id="UP000470302">
    <property type="component" value="Unassembled WGS sequence"/>
</dbReference>
<organism evidence="1 2">
    <name type="scientific">Duganella vulcania</name>
    <dbReference type="NCBI Taxonomy" id="2692166"/>
    <lineage>
        <taxon>Bacteria</taxon>
        <taxon>Pseudomonadati</taxon>
        <taxon>Pseudomonadota</taxon>
        <taxon>Betaproteobacteria</taxon>
        <taxon>Burkholderiales</taxon>
        <taxon>Oxalobacteraceae</taxon>
        <taxon>Telluria group</taxon>
        <taxon>Duganella</taxon>
    </lineage>
</organism>
<dbReference type="PROSITE" id="PS00488">
    <property type="entry name" value="PAL_HISTIDASE"/>
    <property type="match status" value="1"/>
</dbReference>
<name>A0A845G1W4_9BURK</name>
<dbReference type="CDD" id="cd00332">
    <property type="entry name" value="PAL-HAL"/>
    <property type="match status" value="1"/>
</dbReference>
<sequence length="544" mass="58554">MTIMTTTTINGFNLTAAQVVAVARDHTIEVNLAASSRAALKESRDYIESTWMHDEAPMMYSFNTGVGMLKDTRVKVQDIVLFQTQLIKAHACGMGEPFSEEVSRATMLLRANAFASNYSAPRVEVVDRLLAFVNAGIHPIMPQKGSVGASGDLAPLAYLAAAIAGFEEAEVMYKGQRMSAPEAIRAANVGPVVFELKAKDASALINGCTVSLAVALLAAADARNMLSDACLSLGLTLEAMRAEMSAFDPRIHEARPHAGQIKTAAIIRDLLDGSTRTTHEARAVQFPEELRRADIPYTARIQDVYSLRCAPQVYGPVFDALDYIDTILDKEVNSATDNPLIFGKDGGGFEIISGGNFHGQYLAQAMDLLAMAIADLGSIVERRVARLIDPTLSWGLPRNLMSGVRGVNTGYPVMQCSLSSLVMENRTLCMPGSVDSIPAKGNSEDHVSNSTWCARKAATVVSNTQYIVGVEMLLASQALTMTENLLPGFVLGKGTQAAYESVRSQIPACLDGDRWLHNDLEVARSFIVSGSVREAVIAKIGEFV</sequence>
<reference evidence="1 2" key="1">
    <citation type="submission" date="2020-01" db="EMBL/GenBank/DDBJ databases">
        <title>Novel species isolated from a subtropical stream in China.</title>
        <authorList>
            <person name="Lu H."/>
        </authorList>
    </citation>
    <scope>NUCLEOTIDE SEQUENCE [LARGE SCALE GENOMIC DNA]</scope>
    <source>
        <strain evidence="1 2">FT82W</strain>
    </source>
</reference>
<proteinExistence type="predicted"/>
<protein>
    <submittedName>
        <fullName evidence="1">Aromatic amino acid lyase</fullName>
    </submittedName>
</protein>
<dbReference type="Pfam" id="PF00221">
    <property type="entry name" value="Lyase_aromatic"/>
    <property type="match status" value="1"/>
</dbReference>
<dbReference type="InterPro" id="IPR022313">
    <property type="entry name" value="Phe/His_NH3-lyase_AS"/>
</dbReference>
<dbReference type="Gene3D" id="1.10.275.10">
    <property type="entry name" value="Fumarase/aspartase (N-terminal domain)"/>
    <property type="match status" value="1"/>
</dbReference>
<dbReference type="EMBL" id="WWCW01000015">
    <property type="protein sequence ID" value="MYM86956.1"/>
    <property type="molecule type" value="Genomic_DNA"/>
</dbReference>
<evidence type="ECO:0000313" key="1">
    <source>
        <dbReference type="EMBL" id="MYM86956.1"/>
    </source>
</evidence>
<dbReference type="PANTHER" id="PTHR10362">
    <property type="entry name" value="HISTIDINE AMMONIA-LYASE"/>
    <property type="match status" value="1"/>
</dbReference>
<dbReference type="InterPro" id="IPR008948">
    <property type="entry name" value="L-Aspartase-like"/>
</dbReference>